<dbReference type="GO" id="GO:0022857">
    <property type="term" value="F:transmembrane transporter activity"/>
    <property type="evidence" value="ECO:0007669"/>
    <property type="project" value="UniProtKB-UniRule"/>
</dbReference>
<dbReference type="Pfam" id="PF06808">
    <property type="entry name" value="DctM"/>
    <property type="match status" value="1"/>
</dbReference>
<keyword evidence="5 7" id="KW-1133">Transmembrane helix</keyword>
<dbReference type="Proteomes" id="UP000613768">
    <property type="component" value="Unassembled WGS sequence"/>
</dbReference>
<evidence type="ECO:0000313" key="10">
    <source>
        <dbReference type="Proteomes" id="UP000613768"/>
    </source>
</evidence>
<comment type="subcellular location">
    <subcellularLocation>
        <location evidence="1 7">Cell inner membrane</location>
        <topology evidence="1 7">Multi-pass membrane protein</topology>
    </subcellularLocation>
</comment>
<evidence type="ECO:0000256" key="5">
    <source>
        <dbReference type="ARBA" id="ARBA00022989"/>
    </source>
</evidence>
<feature type="transmembrane region" description="Helical" evidence="7">
    <location>
        <begin position="274"/>
        <end position="296"/>
    </location>
</feature>
<reference evidence="9 10" key="1">
    <citation type="submission" date="2020-09" db="EMBL/GenBank/DDBJ databases">
        <title>Pseudoxanthomonas sp. CAU 1598 isolated from sand of Yaerae Beach.</title>
        <authorList>
            <person name="Kim W."/>
        </authorList>
    </citation>
    <scope>NUCLEOTIDE SEQUENCE [LARGE SCALE GENOMIC DNA]</scope>
    <source>
        <strain evidence="9 10">CAU 1598</strain>
    </source>
</reference>
<evidence type="ECO:0000256" key="4">
    <source>
        <dbReference type="ARBA" id="ARBA00022692"/>
    </source>
</evidence>
<comment type="caution">
    <text evidence="9">The sequence shown here is derived from an EMBL/GenBank/DDBJ whole genome shotgun (WGS) entry which is preliminary data.</text>
</comment>
<accession>A0AAW3ZIF1</accession>
<feature type="transmembrane region" description="Helical" evidence="7">
    <location>
        <begin position="136"/>
        <end position="159"/>
    </location>
</feature>
<feature type="domain" description="TRAP C4-dicarboxylate transport system permease DctM subunit" evidence="8">
    <location>
        <begin position="8"/>
        <end position="416"/>
    </location>
</feature>
<evidence type="ECO:0000256" key="1">
    <source>
        <dbReference type="ARBA" id="ARBA00004429"/>
    </source>
</evidence>
<sequence length="425" mass="45355">MIWAWLGLLLAALLGVPLFVLIGAAAMIGFHQLDYDLTLVAVEFQRLGQLPGLEAIPLFAFAGTLLGQSEAPKRLLAVVQAWLGWLPGGVAIVALCVCALFTAFTGASGVTIVALGGLLYPALVGAGYSRQFTLGLLTAGGSLGLLFAPSLPLILYGFVAGQLGTDPPTTVEDLFIAGIVPGLLMVAALSVLAVWRGLQRPQTRSRFELAEGLSSLRKAAWELPLPVLVLSSIYAGWVAASEAAALTALYVLVVLVLIRREMKLPRLLDAAADSVRLIGAILVVLGMALALSNWLIDQEVPSRLFEWISARIESPWVFLLLLNLFLLAVGMLLDIFSAIVILVPLLMPVAAGFGIHPVHLGIILLANLQLGYFTPPVGMNLFIASYRFDAPVTTLVRASWPFFLVLLGCVLLITWWSTLSLFAIG</sequence>
<feature type="transmembrane region" description="Helical" evidence="7">
    <location>
        <begin position="50"/>
        <end position="67"/>
    </location>
</feature>
<dbReference type="NCBIfam" id="TIGR00786">
    <property type="entry name" value="dctM"/>
    <property type="match status" value="1"/>
</dbReference>
<evidence type="ECO:0000256" key="2">
    <source>
        <dbReference type="ARBA" id="ARBA00022475"/>
    </source>
</evidence>
<name>A0AAW3ZIF1_9GAMM</name>
<keyword evidence="2" id="KW-1003">Cell membrane</keyword>
<dbReference type="EMBL" id="JACYTR010000008">
    <property type="protein sequence ID" value="MBD8525304.1"/>
    <property type="molecule type" value="Genomic_DNA"/>
</dbReference>
<comment type="subunit">
    <text evidence="7">The complex comprises the extracytoplasmic solute receptor protein and the two transmembrane proteins.</text>
</comment>
<dbReference type="InterPro" id="IPR004681">
    <property type="entry name" value="TRAP_DctM"/>
</dbReference>
<evidence type="ECO:0000313" key="9">
    <source>
        <dbReference type="EMBL" id="MBD8525304.1"/>
    </source>
</evidence>
<comment type="function">
    <text evidence="7">Part of the tripartite ATP-independent periplasmic (TRAP) transport system.</text>
</comment>
<feature type="transmembrane region" description="Helical" evidence="7">
    <location>
        <begin position="243"/>
        <end position="262"/>
    </location>
</feature>
<dbReference type="GO" id="GO:0005886">
    <property type="term" value="C:plasma membrane"/>
    <property type="evidence" value="ECO:0007669"/>
    <property type="project" value="UniProtKB-SubCell"/>
</dbReference>
<dbReference type="RefSeq" id="WP_192028649.1">
    <property type="nucleotide sequence ID" value="NZ_JACYTR010000008.1"/>
</dbReference>
<dbReference type="PANTHER" id="PTHR33362">
    <property type="entry name" value="SIALIC ACID TRAP TRANSPORTER PERMEASE PROTEIN SIAT-RELATED"/>
    <property type="match status" value="1"/>
</dbReference>
<feature type="transmembrane region" description="Helical" evidence="7">
    <location>
        <begin position="174"/>
        <end position="198"/>
    </location>
</feature>
<evidence type="ECO:0000256" key="3">
    <source>
        <dbReference type="ARBA" id="ARBA00022519"/>
    </source>
</evidence>
<feature type="transmembrane region" description="Helical" evidence="7">
    <location>
        <begin position="402"/>
        <end position="424"/>
    </location>
</feature>
<evidence type="ECO:0000259" key="8">
    <source>
        <dbReference type="Pfam" id="PF06808"/>
    </source>
</evidence>
<keyword evidence="7" id="KW-0813">Transport</keyword>
<dbReference type="InterPro" id="IPR010656">
    <property type="entry name" value="DctM"/>
</dbReference>
<keyword evidence="4 7" id="KW-0812">Transmembrane</keyword>
<keyword evidence="6 7" id="KW-0472">Membrane</keyword>
<dbReference type="AlphaFoldDB" id="A0AAW3ZIF1"/>
<keyword evidence="10" id="KW-1185">Reference proteome</keyword>
<comment type="similarity">
    <text evidence="7">Belongs to the TRAP transporter large permease family.</text>
</comment>
<organism evidence="9 10">
    <name type="scientific">Pseudomarimonas arenosa</name>
    <dbReference type="NCBI Taxonomy" id="2774145"/>
    <lineage>
        <taxon>Bacteria</taxon>
        <taxon>Pseudomonadati</taxon>
        <taxon>Pseudomonadota</taxon>
        <taxon>Gammaproteobacteria</taxon>
        <taxon>Lysobacterales</taxon>
        <taxon>Lysobacteraceae</taxon>
        <taxon>Pseudomarimonas</taxon>
    </lineage>
</organism>
<comment type="caution">
    <text evidence="7">Lacks conserved residue(s) required for the propagation of feature annotation.</text>
</comment>
<evidence type="ECO:0000256" key="6">
    <source>
        <dbReference type="ARBA" id="ARBA00023136"/>
    </source>
</evidence>
<feature type="transmembrane region" description="Helical" evidence="7">
    <location>
        <begin position="358"/>
        <end position="382"/>
    </location>
</feature>
<evidence type="ECO:0000256" key="7">
    <source>
        <dbReference type="RuleBase" id="RU369079"/>
    </source>
</evidence>
<proteinExistence type="inferred from homology"/>
<dbReference type="PIRSF" id="PIRSF006066">
    <property type="entry name" value="HI0050"/>
    <property type="match status" value="1"/>
</dbReference>
<dbReference type="PANTHER" id="PTHR33362:SF5">
    <property type="entry name" value="C4-DICARBOXYLATE TRAP TRANSPORTER LARGE PERMEASE PROTEIN DCTM"/>
    <property type="match status" value="1"/>
</dbReference>
<feature type="transmembrane region" description="Helical" evidence="7">
    <location>
        <begin position="110"/>
        <end position="129"/>
    </location>
</feature>
<keyword evidence="3 7" id="KW-0997">Cell inner membrane</keyword>
<protein>
    <recommendedName>
        <fullName evidence="7">TRAP transporter large permease protein</fullName>
    </recommendedName>
</protein>
<gene>
    <name evidence="9" type="ORF">IFO71_06055</name>
</gene>
<feature type="transmembrane region" description="Helical" evidence="7">
    <location>
        <begin position="316"/>
        <end position="346"/>
    </location>
</feature>
<feature type="transmembrane region" description="Helical" evidence="7">
    <location>
        <begin position="79"/>
        <end position="104"/>
    </location>
</feature>